<dbReference type="Proteomes" id="UP000775213">
    <property type="component" value="Unassembled WGS sequence"/>
</dbReference>
<dbReference type="GO" id="GO:0016787">
    <property type="term" value="F:hydrolase activity"/>
    <property type="evidence" value="ECO:0007669"/>
    <property type="project" value="UniProtKB-KW"/>
</dbReference>
<dbReference type="PANTHER" id="PTHR18934:SF99">
    <property type="entry name" value="ATP-DEPENDENT RNA HELICASE DHX37-RELATED"/>
    <property type="match status" value="1"/>
</dbReference>
<sequence>MPPPKKERFNAKARQSSHKKRKTVKRRPTTENGDGSILDVNAEIINAEEQQRIADAERQRRELLALSPDPSAADGPISSKKRKRLDAYIARQLKKEKRQQLIADLAQSSAQVGDRSALMRASTLGTGRTQSGQDRLDQSEARQDRQIKTRRRELDGLVEDVEYEDDDEDLDLDVDEAVGSAVQGLIADEDDDERQARIARARALFSNGVSEAATSNPAQPVGNSTVGSALALGPDGKPVVPIVRRKAKKKPTRRTVGRKTAWGRIAPENGDEDSSEFDSSAESDEDSQADASSDDGPEIGEDDEDENALVEDVMRRRGMVDEDDDDSDADLGGETESSEEDSEAENLKSHVGVVSQRTDWPLQTEVKASKKPVAGRSIKVKDLTDGKVRGPLGRDEELPADQSEFAKRYYEELSNLDEQTRKKNNAAVKRTEKLQEARLKLPILAEEDRITRTILENPVTILCGETGSGKTTQVPQFLYEAGFGIIGSSNPGLIGVTQPRRVAALSMAARVGQELGLGPDRVSHQIRYDATVSPSTNIKFMTDGVLLRELAIDFTLSKYSVIIIDEAHERSVNTDVLIGILSRVAKLRATKWISGEKTKPLRLVVMSATLRVDDFASNKRLFDRPPPILQVEARQYPVITHFNRRTGHDYVEDAIKKACKIHARLPNGGILIFFDRPSGDQQCV</sequence>
<name>A0AAV7FQ67_DENCH</name>
<feature type="compositionally biased region" description="Acidic residues" evidence="6">
    <location>
        <begin position="269"/>
        <end position="309"/>
    </location>
</feature>
<accession>A0AAV7FQ67</accession>
<keyword evidence="3" id="KW-0378">Hydrolase</keyword>
<feature type="compositionally biased region" description="Polar residues" evidence="6">
    <location>
        <begin position="123"/>
        <end position="133"/>
    </location>
</feature>
<feature type="region of interest" description="Disordered" evidence="6">
    <location>
        <begin position="210"/>
        <end position="353"/>
    </location>
</feature>
<feature type="compositionally biased region" description="Basic and acidic residues" evidence="6">
    <location>
        <begin position="134"/>
        <end position="152"/>
    </location>
</feature>
<protein>
    <recommendedName>
        <fullName evidence="7">Helicase ATP-binding domain-containing protein</fullName>
    </recommendedName>
</protein>
<proteinExistence type="inferred from homology"/>
<gene>
    <name evidence="8" type="ORF">IEQ34_025164</name>
</gene>
<feature type="region of interest" description="Disordered" evidence="6">
    <location>
        <begin position="1"/>
        <end position="36"/>
    </location>
</feature>
<evidence type="ECO:0000256" key="3">
    <source>
        <dbReference type="ARBA" id="ARBA00022801"/>
    </source>
</evidence>
<dbReference type="GO" id="GO:0000462">
    <property type="term" value="P:maturation of SSU-rRNA from tricistronic rRNA transcript (SSU-rRNA, 5.8S rRNA, LSU-rRNA)"/>
    <property type="evidence" value="ECO:0007669"/>
    <property type="project" value="TreeGrafter"/>
</dbReference>
<dbReference type="FunFam" id="3.40.50.300:FF:002693">
    <property type="entry name" value="Predicted protein"/>
    <property type="match status" value="1"/>
</dbReference>
<evidence type="ECO:0000313" key="8">
    <source>
        <dbReference type="EMBL" id="KAH0446005.1"/>
    </source>
</evidence>
<feature type="region of interest" description="Disordered" evidence="6">
    <location>
        <begin position="106"/>
        <end position="152"/>
    </location>
</feature>
<dbReference type="GO" id="GO:0005730">
    <property type="term" value="C:nucleolus"/>
    <property type="evidence" value="ECO:0007669"/>
    <property type="project" value="TreeGrafter"/>
</dbReference>
<evidence type="ECO:0000256" key="1">
    <source>
        <dbReference type="ARBA" id="ARBA00008792"/>
    </source>
</evidence>
<dbReference type="InterPro" id="IPR002464">
    <property type="entry name" value="DNA/RNA_helicase_DEAH_CS"/>
</dbReference>
<dbReference type="GO" id="GO:0003723">
    <property type="term" value="F:RNA binding"/>
    <property type="evidence" value="ECO:0007669"/>
    <property type="project" value="TreeGrafter"/>
</dbReference>
<dbReference type="SMART" id="SM00487">
    <property type="entry name" value="DEXDc"/>
    <property type="match status" value="1"/>
</dbReference>
<dbReference type="InterPro" id="IPR014001">
    <property type="entry name" value="Helicase_ATP-bd"/>
</dbReference>
<dbReference type="GO" id="GO:0005524">
    <property type="term" value="F:ATP binding"/>
    <property type="evidence" value="ECO:0007669"/>
    <property type="project" value="UniProtKB-KW"/>
</dbReference>
<keyword evidence="4" id="KW-0347">Helicase</keyword>
<dbReference type="EMBL" id="JAGFBR010000287">
    <property type="protein sequence ID" value="KAH0446005.1"/>
    <property type="molecule type" value="Genomic_DNA"/>
</dbReference>
<comment type="caution">
    <text evidence="8">The sequence shown here is derived from an EMBL/GenBank/DDBJ whole genome shotgun (WGS) entry which is preliminary data.</text>
</comment>
<dbReference type="PANTHER" id="PTHR18934">
    <property type="entry name" value="ATP-DEPENDENT RNA HELICASE"/>
    <property type="match status" value="1"/>
</dbReference>
<dbReference type="AlphaFoldDB" id="A0AAV7FQ67"/>
<keyword evidence="5" id="KW-0067">ATP-binding</keyword>
<dbReference type="SUPFAM" id="SSF52540">
    <property type="entry name" value="P-loop containing nucleoside triphosphate hydrolases"/>
    <property type="match status" value="1"/>
</dbReference>
<evidence type="ECO:0000256" key="6">
    <source>
        <dbReference type="SAM" id="MobiDB-lite"/>
    </source>
</evidence>
<dbReference type="InterPro" id="IPR027417">
    <property type="entry name" value="P-loop_NTPase"/>
</dbReference>
<evidence type="ECO:0000259" key="7">
    <source>
        <dbReference type="PROSITE" id="PS51192"/>
    </source>
</evidence>
<evidence type="ECO:0000256" key="2">
    <source>
        <dbReference type="ARBA" id="ARBA00022741"/>
    </source>
</evidence>
<evidence type="ECO:0000256" key="4">
    <source>
        <dbReference type="ARBA" id="ARBA00022806"/>
    </source>
</evidence>
<reference evidence="8 9" key="1">
    <citation type="journal article" date="2021" name="Hortic Res">
        <title>Chromosome-scale assembly of the Dendrobium chrysotoxum genome enhances the understanding of orchid evolution.</title>
        <authorList>
            <person name="Zhang Y."/>
            <person name="Zhang G.Q."/>
            <person name="Zhang D."/>
            <person name="Liu X.D."/>
            <person name="Xu X.Y."/>
            <person name="Sun W.H."/>
            <person name="Yu X."/>
            <person name="Zhu X."/>
            <person name="Wang Z.W."/>
            <person name="Zhao X."/>
            <person name="Zhong W.Y."/>
            <person name="Chen H."/>
            <person name="Yin W.L."/>
            <person name="Huang T."/>
            <person name="Niu S.C."/>
            <person name="Liu Z.J."/>
        </authorList>
    </citation>
    <scope>NUCLEOTIDE SEQUENCE [LARGE SCALE GENOMIC DNA]</scope>
    <source>
        <strain evidence="8">Lindl</strain>
    </source>
</reference>
<keyword evidence="2" id="KW-0547">Nucleotide-binding</keyword>
<keyword evidence="9" id="KW-1185">Reference proteome</keyword>
<feature type="region of interest" description="Disordered" evidence="6">
    <location>
        <begin position="59"/>
        <end position="83"/>
    </location>
</feature>
<organism evidence="8 9">
    <name type="scientific">Dendrobium chrysotoxum</name>
    <name type="common">Orchid</name>
    <dbReference type="NCBI Taxonomy" id="161865"/>
    <lineage>
        <taxon>Eukaryota</taxon>
        <taxon>Viridiplantae</taxon>
        <taxon>Streptophyta</taxon>
        <taxon>Embryophyta</taxon>
        <taxon>Tracheophyta</taxon>
        <taxon>Spermatophyta</taxon>
        <taxon>Magnoliopsida</taxon>
        <taxon>Liliopsida</taxon>
        <taxon>Asparagales</taxon>
        <taxon>Orchidaceae</taxon>
        <taxon>Epidendroideae</taxon>
        <taxon>Malaxideae</taxon>
        <taxon>Dendrobiinae</taxon>
        <taxon>Dendrobium</taxon>
    </lineage>
</organism>
<feature type="domain" description="Helicase ATP-binding" evidence="7">
    <location>
        <begin position="451"/>
        <end position="628"/>
    </location>
</feature>
<evidence type="ECO:0000313" key="9">
    <source>
        <dbReference type="Proteomes" id="UP000775213"/>
    </source>
</evidence>
<evidence type="ECO:0000256" key="5">
    <source>
        <dbReference type="ARBA" id="ARBA00022840"/>
    </source>
</evidence>
<dbReference type="PROSITE" id="PS51192">
    <property type="entry name" value="HELICASE_ATP_BIND_1"/>
    <property type="match status" value="1"/>
</dbReference>
<feature type="compositionally biased region" description="Acidic residues" evidence="6">
    <location>
        <begin position="321"/>
        <end position="344"/>
    </location>
</feature>
<dbReference type="PROSITE" id="PS00690">
    <property type="entry name" value="DEAH_ATP_HELICASE"/>
    <property type="match status" value="1"/>
</dbReference>
<feature type="compositionally biased region" description="Basic residues" evidence="6">
    <location>
        <begin position="15"/>
        <end position="27"/>
    </location>
</feature>
<feature type="compositionally biased region" description="Basic residues" evidence="6">
    <location>
        <begin position="243"/>
        <end position="257"/>
    </location>
</feature>
<dbReference type="GO" id="GO:0004386">
    <property type="term" value="F:helicase activity"/>
    <property type="evidence" value="ECO:0007669"/>
    <property type="project" value="UniProtKB-KW"/>
</dbReference>
<comment type="similarity">
    <text evidence="1">Belongs to the DEAD box helicase family. DEAH subfamily.</text>
</comment>
<feature type="compositionally biased region" description="Polar residues" evidence="6">
    <location>
        <begin position="210"/>
        <end position="227"/>
    </location>
</feature>
<dbReference type="CDD" id="cd17982">
    <property type="entry name" value="DEXHc_DHX37"/>
    <property type="match status" value="1"/>
</dbReference>
<dbReference type="InterPro" id="IPR011545">
    <property type="entry name" value="DEAD/DEAH_box_helicase_dom"/>
</dbReference>
<feature type="compositionally biased region" description="Basic and acidic residues" evidence="6">
    <location>
        <begin position="1"/>
        <end position="10"/>
    </location>
</feature>
<dbReference type="Pfam" id="PF00270">
    <property type="entry name" value="DEAD"/>
    <property type="match status" value="1"/>
</dbReference>
<dbReference type="Gene3D" id="3.40.50.300">
    <property type="entry name" value="P-loop containing nucleotide triphosphate hydrolases"/>
    <property type="match status" value="1"/>
</dbReference>